<evidence type="ECO:0000313" key="3">
    <source>
        <dbReference type="EMBL" id="QHT98201.1"/>
    </source>
</evidence>
<dbReference type="EMBL" id="MN740289">
    <property type="protein sequence ID" value="QHT98201.1"/>
    <property type="molecule type" value="Genomic_DNA"/>
</dbReference>
<dbReference type="AlphaFoldDB" id="A0A6C0IY05"/>
<sequence length="225" mass="25356">MSGFIYCFNTHENPNIIKAGHTQQDVQKRLRGYLGPTKPRSIIFTLKVDDSVEAEKMMLELMQQCVSLNKRHDLGNEWFETTGNFNFEQRTKHLQTIAKIAQKASSIPPSIPPSMPPSMPPSIPPSVPPPSVPASVPPSIKSSEYDSGRPPVQQPTGLRGLEDYFKKFDDFVAQEAKPNHVSPLELLRNYEASTFCPYGNLCKFLPYSEDIRSNVTAHRYSDFLN</sequence>
<dbReference type="InterPro" id="IPR018306">
    <property type="entry name" value="Phage_T5_Orf172_DNA-bd"/>
</dbReference>
<feature type="region of interest" description="Disordered" evidence="1">
    <location>
        <begin position="106"/>
        <end position="158"/>
    </location>
</feature>
<proteinExistence type="predicted"/>
<protein>
    <recommendedName>
        <fullName evidence="2">Bacteriophage T5 Orf172 DNA-binding domain-containing protein</fullName>
    </recommendedName>
</protein>
<evidence type="ECO:0000256" key="1">
    <source>
        <dbReference type="SAM" id="MobiDB-lite"/>
    </source>
</evidence>
<organism evidence="3">
    <name type="scientific">viral metagenome</name>
    <dbReference type="NCBI Taxonomy" id="1070528"/>
    <lineage>
        <taxon>unclassified sequences</taxon>
        <taxon>metagenomes</taxon>
        <taxon>organismal metagenomes</taxon>
    </lineage>
</organism>
<reference evidence="3" key="1">
    <citation type="journal article" date="2020" name="Nature">
        <title>Giant virus diversity and host interactions through global metagenomics.</title>
        <authorList>
            <person name="Schulz F."/>
            <person name="Roux S."/>
            <person name="Paez-Espino D."/>
            <person name="Jungbluth S."/>
            <person name="Walsh D.A."/>
            <person name="Denef V.J."/>
            <person name="McMahon K.D."/>
            <person name="Konstantinidis K.T."/>
            <person name="Eloe-Fadrosh E.A."/>
            <person name="Kyrpides N.C."/>
            <person name="Woyke T."/>
        </authorList>
    </citation>
    <scope>NUCLEOTIDE SEQUENCE</scope>
    <source>
        <strain evidence="3">GVMAG-M-3300025626-8</strain>
    </source>
</reference>
<accession>A0A6C0IY05</accession>
<dbReference type="Pfam" id="PF10544">
    <property type="entry name" value="T5orf172"/>
    <property type="match status" value="1"/>
</dbReference>
<feature type="compositionally biased region" description="Pro residues" evidence="1">
    <location>
        <begin position="109"/>
        <end position="136"/>
    </location>
</feature>
<feature type="domain" description="Bacteriophage T5 Orf172 DNA-binding" evidence="2">
    <location>
        <begin position="3"/>
        <end position="82"/>
    </location>
</feature>
<evidence type="ECO:0000259" key="2">
    <source>
        <dbReference type="Pfam" id="PF10544"/>
    </source>
</evidence>
<name>A0A6C0IY05_9ZZZZ</name>